<keyword evidence="4" id="KW-0472">Membrane</keyword>
<keyword evidence="3" id="KW-1133">Transmembrane helix</keyword>
<organism evidence="6 7">
    <name type="scientific">Oreotrochilus melanogaster</name>
    <dbReference type="NCBI Taxonomy" id="689266"/>
    <lineage>
        <taxon>Eukaryota</taxon>
        <taxon>Metazoa</taxon>
        <taxon>Chordata</taxon>
        <taxon>Craniata</taxon>
        <taxon>Vertebrata</taxon>
        <taxon>Euteleostomi</taxon>
        <taxon>Archelosauria</taxon>
        <taxon>Archosauria</taxon>
        <taxon>Dinosauria</taxon>
        <taxon>Saurischia</taxon>
        <taxon>Theropoda</taxon>
        <taxon>Coelurosauria</taxon>
        <taxon>Aves</taxon>
        <taxon>Neognathae</taxon>
        <taxon>Neoaves</taxon>
        <taxon>Strisores</taxon>
        <taxon>Apodiformes</taxon>
        <taxon>Trochilidae</taxon>
        <taxon>Oreotrochilus</taxon>
    </lineage>
</organism>
<name>A0A7L3NUI0_9AVES</name>
<comment type="subcellular location">
    <subcellularLocation>
        <location evidence="1">Membrane</location>
        <topology evidence="1">Multi-pass membrane protein</topology>
    </subcellularLocation>
</comment>
<dbReference type="EMBL" id="VZUB01044311">
    <property type="protein sequence ID" value="NXU80660.1"/>
    <property type="molecule type" value="Genomic_DNA"/>
</dbReference>
<keyword evidence="7" id="KW-1185">Reference proteome</keyword>
<dbReference type="PANTHER" id="PTHR24064">
    <property type="entry name" value="SOLUTE CARRIER FAMILY 22 MEMBER"/>
    <property type="match status" value="1"/>
</dbReference>
<evidence type="ECO:0000256" key="2">
    <source>
        <dbReference type="ARBA" id="ARBA00022692"/>
    </source>
</evidence>
<accession>A0A7L3NUI0</accession>
<feature type="domain" description="Major facilitator superfamily (MFS) profile" evidence="5">
    <location>
        <begin position="1"/>
        <end position="59"/>
    </location>
</feature>
<feature type="non-terminal residue" evidence="6">
    <location>
        <position position="1"/>
    </location>
</feature>
<proteinExistence type="predicted"/>
<dbReference type="InterPro" id="IPR036259">
    <property type="entry name" value="MFS_trans_sf"/>
</dbReference>
<dbReference type="InterPro" id="IPR020846">
    <property type="entry name" value="MFS_dom"/>
</dbReference>
<keyword evidence="2" id="KW-0812">Transmembrane</keyword>
<evidence type="ECO:0000313" key="6">
    <source>
        <dbReference type="EMBL" id="NXU80660.1"/>
    </source>
</evidence>
<evidence type="ECO:0000256" key="1">
    <source>
        <dbReference type="ARBA" id="ARBA00004141"/>
    </source>
</evidence>
<dbReference type="GO" id="GO:0022857">
    <property type="term" value="F:transmembrane transporter activity"/>
    <property type="evidence" value="ECO:0007669"/>
    <property type="project" value="InterPro"/>
</dbReference>
<dbReference type="GO" id="GO:0016020">
    <property type="term" value="C:membrane"/>
    <property type="evidence" value="ECO:0007669"/>
    <property type="project" value="UniProtKB-SubCell"/>
</dbReference>
<feature type="non-terminal residue" evidence="6">
    <location>
        <position position="59"/>
    </location>
</feature>
<evidence type="ECO:0000313" key="7">
    <source>
        <dbReference type="Proteomes" id="UP000579904"/>
    </source>
</evidence>
<dbReference type="OrthoDB" id="5296287at2759"/>
<dbReference type="Gene3D" id="1.20.1250.20">
    <property type="entry name" value="MFS general substrate transporter like domains"/>
    <property type="match status" value="1"/>
</dbReference>
<sequence length="59" mass="6107">DQAVVITILAITGKFTASSAFSTSYVYTAELFPTVIRQTGAGLCSMAARVSGILAPLIL</sequence>
<comment type="caution">
    <text evidence="6">The sequence shown here is derived from an EMBL/GenBank/DDBJ whole genome shotgun (WGS) entry which is preliminary data.</text>
</comment>
<gene>
    <name evidence="6" type="primary">Slc22a13</name>
    <name evidence="6" type="ORF">OREMEL_R04958</name>
</gene>
<evidence type="ECO:0000256" key="4">
    <source>
        <dbReference type="ARBA" id="ARBA00023136"/>
    </source>
</evidence>
<dbReference type="AlphaFoldDB" id="A0A7L3NUI0"/>
<dbReference type="SUPFAM" id="SSF103473">
    <property type="entry name" value="MFS general substrate transporter"/>
    <property type="match status" value="1"/>
</dbReference>
<reference evidence="6 7" key="1">
    <citation type="submission" date="2019-09" db="EMBL/GenBank/DDBJ databases">
        <title>Bird 10,000 Genomes (B10K) Project - Family phase.</title>
        <authorList>
            <person name="Zhang G."/>
        </authorList>
    </citation>
    <scope>NUCLEOTIDE SEQUENCE [LARGE SCALE GENOMIC DNA]</scope>
    <source>
        <strain evidence="6">OUT-0002</strain>
    </source>
</reference>
<evidence type="ECO:0000259" key="5">
    <source>
        <dbReference type="PROSITE" id="PS50850"/>
    </source>
</evidence>
<dbReference type="Proteomes" id="UP000579904">
    <property type="component" value="Unassembled WGS sequence"/>
</dbReference>
<protein>
    <submittedName>
        <fullName evidence="6">S22AD protein</fullName>
    </submittedName>
</protein>
<evidence type="ECO:0000256" key="3">
    <source>
        <dbReference type="ARBA" id="ARBA00022989"/>
    </source>
</evidence>
<dbReference type="PROSITE" id="PS50850">
    <property type="entry name" value="MFS"/>
    <property type="match status" value="1"/>
</dbReference>